<proteinExistence type="predicted"/>
<gene>
    <name evidence="2" type="ORF">K0M31_017450</name>
</gene>
<comment type="caution">
    <text evidence="2">The sequence shown here is derived from an EMBL/GenBank/DDBJ whole genome shotgun (WGS) entry which is preliminary data.</text>
</comment>
<protein>
    <submittedName>
        <fullName evidence="2">Uncharacterized protein</fullName>
    </submittedName>
</protein>
<feature type="region of interest" description="Disordered" evidence="1">
    <location>
        <begin position="1"/>
        <end position="24"/>
    </location>
</feature>
<evidence type="ECO:0000256" key="1">
    <source>
        <dbReference type="SAM" id="MobiDB-lite"/>
    </source>
</evidence>
<evidence type="ECO:0000313" key="3">
    <source>
        <dbReference type="Proteomes" id="UP001177670"/>
    </source>
</evidence>
<sequence length="121" mass="13426">MREAAFRSITGTDRNENRKNSARRLTGSGWVQAARAERKYESAGLARDKCGLLEHNGYQHTENSLNLMNGCNPADLSARLDFARQGDTGSLEIGDNSTGVTYYLVDGVDNHRLIKLRKPVD</sequence>
<accession>A0AA40KSF9</accession>
<keyword evidence="3" id="KW-1185">Reference proteome</keyword>
<dbReference type="EMBL" id="JAHYIQ010000006">
    <property type="protein sequence ID" value="KAK1131158.1"/>
    <property type="molecule type" value="Genomic_DNA"/>
</dbReference>
<dbReference type="AlphaFoldDB" id="A0AA40KSF9"/>
<name>A0AA40KSF9_9HYME</name>
<dbReference type="Proteomes" id="UP001177670">
    <property type="component" value="Unassembled WGS sequence"/>
</dbReference>
<reference evidence="2" key="1">
    <citation type="submission" date="2021-10" db="EMBL/GenBank/DDBJ databases">
        <title>Melipona bicolor Genome sequencing and assembly.</title>
        <authorList>
            <person name="Araujo N.S."/>
            <person name="Arias M.C."/>
        </authorList>
    </citation>
    <scope>NUCLEOTIDE SEQUENCE</scope>
    <source>
        <strain evidence="2">USP_2M_L1-L4_2017</strain>
        <tissue evidence="2">Whole body</tissue>
    </source>
</reference>
<evidence type="ECO:0000313" key="2">
    <source>
        <dbReference type="EMBL" id="KAK1131158.1"/>
    </source>
</evidence>
<organism evidence="2 3">
    <name type="scientific">Melipona bicolor</name>
    <dbReference type="NCBI Taxonomy" id="60889"/>
    <lineage>
        <taxon>Eukaryota</taxon>
        <taxon>Metazoa</taxon>
        <taxon>Ecdysozoa</taxon>
        <taxon>Arthropoda</taxon>
        <taxon>Hexapoda</taxon>
        <taxon>Insecta</taxon>
        <taxon>Pterygota</taxon>
        <taxon>Neoptera</taxon>
        <taxon>Endopterygota</taxon>
        <taxon>Hymenoptera</taxon>
        <taxon>Apocrita</taxon>
        <taxon>Aculeata</taxon>
        <taxon>Apoidea</taxon>
        <taxon>Anthophila</taxon>
        <taxon>Apidae</taxon>
        <taxon>Melipona</taxon>
    </lineage>
</organism>